<feature type="transmembrane region" description="Helical" evidence="5">
    <location>
        <begin position="340"/>
        <end position="356"/>
    </location>
</feature>
<dbReference type="PANTHER" id="PTHR37958">
    <property type="entry name" value="SODIUM-POTASSIUM/PROTON ANTIPORTER CHAA"/>
    <property type="match status" value="1"/>
</dbReference>
<feature type="domain" description="Sodium/calcium exchanger membrane region" evidence="6">
    <location>
        <begin position="34"/>
        <end position="181"/>
    </location>
</feature>
<dbReference type="PANTHER" id="PTHR37958:SF1">
    <property type="entry name" value="SODIUM-POTASSIUM_PROTON ANTIPORTER CHAA"/>
    <property type="match status" value="1"/>
</dbReference>
<feature type="transmembrane region" description="Helical" evidence="5">
    <location>
        <begin position="238"/>
        <end position="259"/>
    </location>
</feature>
<organism evidence="7 8">
    <name type="scientific">Sphingomonas quercus</name>
    <dbReference type="NCBI Taxonomy" id="2842451"/>
    <lineage>
        <taxon>Bacteria</taxon>
        <taxon>Pseudomonadati</taxon>
        <taxon>Pseudomonadota</taxon>
        <taxon>Alphaproteobacteria</taxon>
        <taxon>Sphingomonadales</taxon>
        <taxon>Sphingomonadaceae</taxon>
        <taxon>Sphingomonas</taxon>
    </lineage>
</organism>
<feature type="transmembrane region" description="Helical" evidence="5">
    <location>
        <begin position="32"/>
        <end position="52"/>
    </location>
</feature>
<evidence type="ECO:0000256" key="5">
    <source>
        <dbReference type="SAM" id="Phobius"/>
    </source>
</evidence>
<sequence length="357" mass="36651">MKNLISSWVWAAPLAGLFCLLLGGVVALPAPLLGLVLIATVLAAVHHAELIAHKVGEPFGTFLLALAVTVIEVGLILTLMLQGKAGSETLARDTVYSAVMIILNGLVGICIFIGALRHREQTFQQAGVSASLATLSTLTVLTLVLPNFAISAGGPFYAPSQLAFVAIVSLLLYLTFVSVQTIRHRDYFLPPHDAAADLDAHAPPPDDRATLISAILLVACLAEVVLLAKALAPAIERAVAAAGAPHAVVGVVIAGLVLLPESVAATRAALANRLQTSLNLALGSALATIGLTIPAVAGLSLVGGFHLALGLDARSTVLLFLTLLVAGTSLAAARTTVLQGAVHLVIFGVFVFTTLVP</sequence>
<feature type="transmembrane region" description="Helical" evidence="5">
    <location>
        <begin position="156"/>
        <end position="176"/>
    </location>
</feature>
<keyword evidence="8" id="KW-1185">Reference proteome</keyword>
<feature type="transmembrane region" description="Helical" evidence="5">
    <location>
        <begin position="128"/>
        <end position="150"/>
    </location>
</feature>
<feature type="domain" description="Sodium/calcium exchanger membrane region" evidence="6">
    <location>
        <begin position="213"/>
        <end position="355"/>
    </location>
</feature>
<feature type="transmembrane region" description="Helical" evidence="5">
    <location>
        <begin position="280"/>
        <end position="309"/>
    </location>
</feature>
<dbReference type="Pfam" id="PF01699">
    <property type="entry name" value="Na_Ca_ex"/>
    <property type="match status" value="2"/>
</dbReference>
<evidence type="ECO:0000256" key="2">
    <source>
        <dbReference type="ARBA" id="ARBA00022692"/>
    </source>
</evidence>
<dbReference type="RefSeq" id="WP_216327846.1">
    <property type="nucleotide sequence ID" value="NZ_JAHKRT010000011.1"/>
</dbReference>
<evidence type="ECO:0000313" key="8">
    <source>
        <dbReference type="Proteomes" id="UP000776276"/>
    </source>
</evidence>
<feature type="transmembrane region" description="Helical" evidence="5">
    <location>
        <begin position="59"/>
        <end position="83"/>
    </location>
</feature>
<dbReference type="EMBL" id="JAHKRT010000011">
    <property type="protein sequence ID" value="MBU3079502.1"/>
    <property type="molecule type" value="Genomic_DNA"/>
</dbReference>
<protein>
    <submittedName>
        <fullName evidence="7">Ionic transporter y4hA</fullName>
    </submittedName>
</protein>
<comment type="caution">
    <text evidence="7">The sequence shown here is derived from an EMBL/GenBank/DDBJ whole genome shotgun (WGS) entry which is preliminary data.</text>
</comment>
<name>A0ABS6BMF1_9SPHN</name>
<dbReference type="InterPro" id="IPR004837">
    <property type="entry name" value="NaCa_Exmemb"/>
</dbReference>
<keyword evidence="4 5" id="KW-0472">Membrane</keyword>
<evidence type="ECO:0000256" key="1">
    <source>
        <dbReference type="ARBA" id="ARBA00004141"/>
    </source>
</evidence>
<comment type="subcellular location">
    <subcellularLocation>
        <location evidence="1">Membrane</location>
        <topology evidence="1">Multi-pass membrane protein</topology>
    </subcellularLocation>
</comment>
<gene>
    <name evidence="7" type="ORF">KOF26_16720</name>
</gene>
<keyword evidence="3 5" id="KW-1133">Transmembrane helix</keyword>
<evidence type="ECO:0000256" key="3">
    <source>
        <dbReference type="ARBA" id="ARBA00022989"/>
    </source>
</evidence>
<proteinExistence type="predicted"/>
<reference evidence="7 8" key="1">
    <citation type="submission" date="2021-06" db="EMBL/GenBank/DDBJ databases">
        <title>Sphingomonas sp. XMGL2, whole genome shotgun sequencing project.</title>
        <authorList>
            <person name="Zhao G."/>
            <person name="Shen L."/>
        </authorList>
    </citation>
    <scope>NUCLEOTIDE SEQUENCE [LARGE SCALE GENOMIC DNA]</scope>
    <source>
        <strain evidence="7 8">XMGL2</strain>
    </source>
</reference>
<feature type="transmembrane region" description="Helical" evidence="5">
    <location>
        <begin position="7"/>
        <end position="26"/>
    </location>
</feature>
<evidence type="ECO:0000259" key="6">
    <source>
        <dbReference type="Pfam" id="PF01699"/>
    </source>
</evidence>
<accession>A0ABS6BMF1</accession>
<keyword evidence="2 5" id="KW-0812">Transmembrane</keyword>
<evidence type="ECO:0000313" key="7">
    <source>
        <dbReference type="EMBL" id="MBU3079502.1"/>
    </source>
</evidence>
<evidence type="ECO:0000256" key="4">
    <source>
        <dbReference type="ARBA" id="ARBA00023136"/>
    </source>
</evidence>
<dbReference type="Proteomes" id="UP000776276">
    <property type="component" value="Unassembled WGS sequence"/>
</dbReference>
<feature type="transmembrane region" description="Helical" evidence="5">
    <location>
        <begin position="211"/>
        <end position="232"/>
    </location>
</feature>
<dbReference type="InterPro" id="IPR052946">
    <property type="entry name" value="Alkaline_pH_Ca-Antiporter"/>
</dbReference>
<feature type="transmembrane region" description="Helical" evidence="5">
    <location>
        <begin position="95"/>
        <end position="116"/>
    </location>
</feature>
<feature type="transmembrane region" description="Helical" evidence="5">
    <location>
        <begin position="315"/>
        <end position="333"/>
    </location>
</feature>